<evidence type="ECO:0000259" key="2">
    <source>
        <dbReference type="PROSITE" id="PS51186"/>
    </source>
</evidence>
<evidence type="ECO:0000256" key="1">
    <source>
        <dbReference type="ARBA" id="ARBA00022679"/>
    </source>
</evidence>
<sequence length="164" mass="17874">MDGTVALRAFRADDEGQVDRLAVAAFQQYSGLFSDWPAMAAGLACSAELATKAEIIIAETGGRIAGSVGYCGPDRPKAVYFDQAWPIIRMLVVDPAMRGKGLGRLLSEACMVKARRDRSTVIALHTSPIMTVALPMYQRMGFEWLRDVPPIHGVPYAVYLKQLA</sequence>
<reference evidence="3 4" key="1">
    <citation type="submission" date="2019-04" db="EMBL/GenBank/DDBJ databases">
        <title>Phreatobacter aquaticus sp. nov.</title>
        <authorList>
            <person name="Choi A."/>
        </authorList>
    </citation>
    <scope>NUCLEOTIDE SEQUENCE [LARGE SCALE GENOMIC DNA]</scope>
    <source>
        <strain evidence="3 4">KCTC 52518</strain>
    </source>
</reference>
<dbReference type="KEGG" id="pstg:E8M01_18910"/>
<dbReference type="InterPro" id="IPR000182">
    <property type="entry name" value="GNAT_dom"/>
</dbReference>
<proteinExistence type="predicted"/>
<dbReference type="Gene3D" id="3.40.630.30">
    <property type="match status" value="1"/>
</dbReference>
<dbReference type="PANTHER" id="PTHR13947:SF37">
    <property type="entry name" value="LD18367P"/>
    <property type="match status" value="1"/>
</dbReference>
<name>A0A4D7BDS2_9HYPH</name>
<organism evidence="3 4">
    <name type="scientific">Phreatobacter stygius</name>
    <dbReference type="NCBI Taxonomy" id="1940610"/>
    <lineage>
        <taxon>Bacteria</taxon>
        <taxon>Pseudomonadati</taxon>
        <taxon>Pseudomonadota</taxon>
        <taxon>Alphaproteobacteria</taxon>
        <taxon>Hyphomicrobiales</taxon>
        <taxon>Phreatobacteraceae</taxon>
        <taxon>Phreatobacter</taxon>
    </lineage>
</organism>
<dbReference type="InterPro" id="IPR016181">
    <property type="entry name" value="Acyl_CoA_acyltransferase"/>
</dbReference>
<dbReference type="InterPro" id="IPR050769">
    <property type="entry name" value="NAT_camello-type"/>
</dbReference>
<protein>
    <submittedName>
        <fullName evidence="3">GNAT family N-acetyltransferase</fullName>
    </submittedName>
</protein>
<dbReference type="Proteomes" id="UP000298781">
    <property type="component" value="Chromosome"/>
</dbReference>
<dbReference type="GO" id="GO:0008080">
    <property type="term" value="F:N-acetyltransferase activity"/>
    <property type="evidence" value="ECO:0007669"/>
    <property type="project" value="InterPro"/>
</dbReference>
<gene>
    <name evidence="3" type="ORF">E8M01_18910</name>
</gene>
<dbReference type="EMBL" id="CP039690">
    <property type="protein sequence ID" value="QCI66097.1"/>
    <property type="molecule type" value="Genomic_DNA"/>
</dbReference>
<dbReference type="OrthoDB" id="9803233at2"/>
<keyword evidence="4" id="KW-1185">Reference proteome</keyword>
<evidence type="ECO:0000313" key="4">
    <source>
        <dbReference type="Proteomes" id="UP000298781"/>
    </source>
</evidence>
<keyword evidence="1 3" id="KW-0808">Transferase</keyword>
<dbReference type="CDD" id="cd04301">
    <property type="entry name" value="NAT_SF"/>
    <property type="match status" value="1"/>
</dbReference>
<dbReference type="PROSITE" id="PS51186">
    <property type="entry name" value="GNAT"/>
    <property type="match status" value="1"/>
</dbReference>
<accession>A0A4D7BDS2</accession>
<dbReference type="Pfam" id="PF00583">
    <property type="entry name" value="Acetyltransf_1"/>
    <property type="match status" value="1"/>
</dbReference>
<dbReference type="PANTHER" id="PTHR13947">
    <property type="entry name" value="GNAT FAMILY N-ACETYLTRANSFERASE"/>
    <property type="match status" value="1"/>
</dbReference>
<dbReference type="SUPFAM" id="SSF55729">
    <property type="entry name" value="Acyl-CoA N-acyltransferases (Nat)"/>
    <property type="match status" value="1"/>
</dbReference>
<evidence type="ECO:0000313" key="3">
    <source>
        <dbReference type="EMBL" id="QCI66097.1"/>
    </source>
</evidence>
<feature type="domain" description="N-acetyltransferase" evidence="2">
    <location>
        <begin position="5"/>
        <end position="161"/>
    </location>
</feature>
<dbReference type="RefSeq" id="WP_136961543.1">
    <property type="nucleotide sequence ID" value="NZ_CP039690.1"/>
</dbReference>
<dbReference type="AlphaFoldDB" id="A0A4D7BDS2"/>